<dbReference type="PANTHER" id="PTHR30238:SF0">
    <property type="entry name" value="THYLAKOID MEMBRANE PROTEIN TERC, CHLOROPLASTIC"/>
    <property type="match status" value="1"/>
</dbReference>
<evidence type="ECO:0000313" key="9">
    <source>
        <dbReference type="Proteomes" id="UP000002247"/>
    </source>
</evidence>
<dbReference type="Proteomes" id="UP000002247">
    <property type="component" value="Chromosome"/>
</dbReference>
<dbReference type="GO" id="GO:0016020">
    <property type="term" value="C:membrane"/>
    <property type="evidence" value="ECO:0007669"/>
    <property type="project" value="UniProtKB-SubCell"/>
</dbReference>
<reference evidence="8 9" key="1">
    <citation type="journal article" date="2010" name="Stand. Genomic Sci.">
        <title>Complete genome sequence of Segniliparus rotundus type strain (CDC 1076).</title>
        <authorList>
            <person name="Sikorski J."/>
            <person name="Lapidus A."/>
            <person name="Copeland A."/>
            <person name="Misra M."/>
            <person name="Glavina Del Rio T."/>
            <person name="Nolan M."/>
            <person name="Lucas S."/>
            <person name="Chen F."/>
            <person name="Tice H."/>
            <person name="Cheng J.F."/>
            <person name="Jando M."/>
            <person name="Schneider S."/>
            <person name="Bruce D."/>
            <person name="Goodwin L."/>
            <person name="Pitluck S."/>
            <person name="Liolios K."/>
            <person name="Mikhailova N."/>
            <person name="Pati A."/>
            <person name="Ivanova N."/>
            <person name="Mavromatis K."/>
            <person name="Chen A."/>
            <person name="Palaniappan K."/>
            <person name="Chertkov O."/>
            <person name="Land M."/>
            <person name="Hauser L."/>
            <person name="Chang Y.J."/>
            <person name="Jeffries C.D."/>
            <person name="Brettin T."/>
            <person name="Detter J.C."/>
            <person name="Han C."/>
            <person name="Rohde M."/>
            <person name="Goker M."/>
            <person name="Bristow J."/>
            <person name="Eisen J.A."/>
            <person name="Markowitz V."/>
            <person name="Hugenholtz P."/>
            <person name="Kyrpides N.C."/>
            <person name="Klenk H.P."/>
        </authorList>
    </citation>
    <scope>NUCLEOTIDE SEQUENCE [LARGE SCALE GENOMIC DNA]</scope>
    <source>
        <strain evidence="9">ATCC BAA-972 / CDC 1076 / CIP 108378 / DSM 44985 / JCM 13578</strain>
    </source>
</reference>
<dbReference type="EMBL" id="CP001958">
    <property type="protein sequence ID" value="ADG97402.1"/>
    <property type="molecule type" value="Genomic_DNA"/>
</dbReference>
<evidence type="ECO:0000256" key="6">
    <source>
        <dbReference type="SAM" id="MobiDB-lite"/>
    </source>
</evidence>
<keyword evidence="9" id="KW-1185">Reference proteome</keyword>
<keyword evidence="3 7" id="KW-0812">Transmembrane</keyword>
<feature type="transmembrane region" description="Helical" evidence="7">
    <location>
        <begin position="221"/>
        <end position="244"/>
    </location>
</feature>
<keyword evidence="4 7" id="KW-1133">Transmembrane helix</keyword>
<proteinExistence type="inferred from homology"/>
<feature type="transmembrane region" description="Helical" evidence="7">
    <location>
        <begin position="37"/>
        <end position="61"/>
    </location>
</feature>
<feature type="transmembrane region" description="Helical" evidence="7">
    <location>
        <begin position="250"/>
        <end position="272"/>
    </location>
</feature>
<feature type="transmembrane region" description="Helical" evidence="7">
    <location>
        <begin position="284"/>
        <end position="302"/>
    </location>
</feature>
<feature type="transmembrane region" description="Helical" evidence="7">
    <location>
        <begin position="67"/>
        <end position="90"/>
    </location>
</feature>
<keyword evidence="5 7" id="KW-0472">Membrane</keyword>
<feature type="transmembrane region" description="Helical" evidence="7">
    <location>
        <begin position="130"/>
        <end position="148"/>
    </location>
</feature>
<dbReference type="KEGG" id="srt:Srot_0928"/>
<evidence type="ECO:0000256" key="3">
    <source>
        <dbReference type="ARBA" id="ARBA00022692"/>
    </source>
</evidence>
<name>D6ZEM8_SEGRD</name>
<evidence type="ECO:0000313" key="8">
    <source>
        <dbReference type="EMBL" id="ADG97402.1"/>
    </source>
</evidence>
<dbReference type="RefSeq" id="WP_013137858.1">
    <property type="nucleotide sequence ID" value="NC_014168.1"/>
</dbReference>
<feature type="transmembrane region" description="Helical" evidence="7">
    <location>
        <begin position="6"/>
        <end position="25"/>
    </location>
</feature>
<protein>
    <submittedName>
        <fullName evidence="8">Integral membrane protein TerC</fullName>
    </submittedName>
</protein>
<evidence type="ECO:0000256" key="4">
    <source>
        <dbReference type="ARBA" id="ARBA00022989"/>
    </source>
</evidence>
<feature type="transmembrane region" description="Helical" evidence="7">
    <location>
        <begin position="102"/>
        <end position="124"/>
    </location>
</feature>
<comment type="subcellular location">
    <subcellularLocation>
        <location evidence="1">Membrane</location>
        <topology evidence="1">Multi-pass membrane protein</topology>
    </subcellularLocation>
</comment>
<feature type="region of interest" description="Disordered" evidence="6">
    <location>
        <begin position="155"/>
        <end position="180"/>
    </location>
</feature>
<accession>D6ZEM8</accession>
<organism evidence="8 9">
    <name type="scientific">Segniliparus rotundus (strain ATCC BAA-972 / CDC 1076 / CIP 108378 / DSM 44985 / JCM 13578)</name>
    <dbReference type="NCBI Taxonomy" id="640132"/>
    <lineage>
        <taxon>Bacteria</taxon>
        <taxon>Bacillati</taxon>
        <taxon>Actinomycetota</taxon>
        <taxon>Actinomycetes</taxon>
        <taxon>Mycobacteriales</taxon>
        <taxon>Segniliparaceae</taxon>
        <taxon>Segniliparus</taxon>
    </lineage>
</organism>
<evidence type="ECO:0000256" key="2">
    <source>
        <dbReference type="ARBA" id="ARBA00007511"/>
    </source>
</evidence>
<dbReference type="AlphaFoldDB" id="D6ZEM8"/>
<comment type="similarity">
    <text evidence="2">Belongs to the TerC family.</text>
</comment>
<dbReference type="HOGENOM" id="CLU_045644_0_1_11"/>
<sequence length="347" mass="37407">MPSTLVWTVTAVLLLALFVFDFIGQARKPHEPSAREAAVWCGVYVLLALAFGAGMAVWWSVGRATEFVAGYVTELSLSVDNLFVFLLILNKGRVPREHQQKVLLFGVALALLARAVFIFLGSAVIGMFSWTFYLFGAYLVYVAIRLAVQKEEPKEGAPPQLLPEEEHQLHGGGKMPPQAQEEPARESFVARLLAKTLPTTSDFHGGRLFAREHGKLLATPLFAALVTLGFTDVLFALDSIPAIYGLTSEAYIVFTANAFALMGLLQLYFLVGGLLDRLVHLSKGLSAVLAFIGVKLILHAAHESGAHVPEISTPLSLAVIAAMIAVAVAASLFATKKAARQGARLPD</sequence>
<dbReference type="Pfam" id="PF03741">
    <property type="entry name" value="TerC"/>
    <property type="match status" value="1"/>
</dbReference>
<feature type="transmembrane region" description="Helical" evidence="7">
    <location>
        <begin position="314"/>
        <end position="334"/>
    </location>
</feature>
<evidence type="ECO:0000256" key="1">
    <source>
        <dbReference type="ARBA" id="ARBA00004141"/>
    </source>
</evidence>
<gene>
    <name evidence="8" type="ordered locus">Srot_0928</name>
</gene>
<evidence type="ECO:0000256" key="5">
    <source>
        <dbReference type="ARBA" id="ARBA00023136"/>
    </source>
</evidence>
<evidence type="ECO:0000256" key="7">
    <source>
        <dbReference type="SAM" id="Phobius"/>
    </source>
</evidence>
<dbReference type="PANTHER" id="PTHR30238">
    <property type="entry name" value="MEMBRANE BOUND PREDICTED REDOX MODULATOR"/>
    <property type="match status" value="1"/>
</dbReference>
<dbReference type="eggNOG" id="COG0861">
    <property type="taxonomic scope" value="Bacteria"/>
</dbReference>
<dbReference type="InterPro" id="IPR005496">
    <property type="entry name" value="Integral_membrane_TerC"/>
</dbReference>